<keyword evidence="2" id="KW-1185">Reference proteome</keyword>
<proteinExistence type="predicted"/>
<protein>
    <submittedName>
        <fullName evidence="1">Uncharacterized protein</fullName>
    </submittedName>
</protein>
<dbReference type="Proteomes" id="UP001163828">
    <property type="component" value="Unassembled WGS sequence"/>
</dbReference>
<organism evidence="1 2">
    <name type="scientific">Lentinula boryana</name>
    <dbReference type="NCBI Taxonomy" id="40481"/>
    <lineage>
        <taxon>Eukaryota</taxon>
        <taxon>Fungi</taxon>
        <taxon>Dikarya</taxon>
        <taxon>Basidiomycota</taxon>
        <taxon>Agaricomycotina</taxon>
        <taxon>Agaricomycetes</taxon>
        <taxon>Agaricomycetidae</taxon>
        <taxon>Agaricales</taxon>
        <taxon>Marasmiineae</taxon>
        <taxon>Omphalotaceae</taxon>
        <taxon>Lentinula</taxon>
    </lineage>
</organism>
<accession>A0ABQ8QB90</accession>
<reference evidence="1" key="1">
    <citation type="submission" date="2022-08" db="EMBL/GenBank/DDBJ databases">
        <authorList>
            <consortium name="DOE Joint Genome Institute"/>
            <person name="Min B."/>
            <person name="Riley R."/>
            <person name="Sierra-Patev S."/>
            <person name="Naranjo-Ortiz M."/>
            <person name="Looney B."/>
            <person name="Konkel Z."/>
            <person name="Slot J.C."/>
            <person name="Sakamoto Y."/>
            <person name="Steenwyk J.L."/>
            <person name="Rokas A."/>
            <person name="Carro J."/>
            <person name="Camarero S."/>
            <person name="Ferreira P."/>
            <person name="Molpeceres G."/>
            <person name="Ruiz-Duenas F.J."/>
            <person name="Serrano A."/>
            <person name="Henrissat B."/>
            <person name="Drula E."/>
            <person name="Hughes K.W."/>
            <person name="Mata J.L."/>
            <person name="Ishikawa N.K."/>
            <person name="Vargas-Isla R."/>
            <person name="Ushijima S."/>
            <person name="Smith C.A."/>
            <person name="Ahrendt S."/>
            <person name="Andreopoulos W."/>
            <person name="He G."/>
            <person name="Labutti K."/>
            <person name="Lipzen A."/>
            <person name="Ng V."/>
            <person name="Sandor L."/>
            <person name="Barry K."/>
            <person name="Martinez A.T."/>
            <person name="Xiao Y."/>
            <person name="Gibbons J.G."/>
            <person name="Terashima K."/>
            <person name="Hibbett D.S."/>
            <person name="Grigoriev I.V."/>
        </authorList>
    </citation>
    <scope>NUCLEOTIDE SEQUENCE</scope>
    <source>
        <strain evidence="1">TFB10827</strain>
    </source>
</reference>
<name>A0ABQ8QB90_9AGAR</name>
<evidence type="ECO:0000313" key="2">
    <source>
        <dbReference type="Proteomes" id="UP001163828"/>
    </source>
</evidence>
<sequence length="243" mass="26797">MSRILNIPIRQVKELLSKPNMIVSTLRNYLLLFSVLFGALVMAAPLDPFEVHDTNTLRPRTEISWASLSATFLDTNGDQPPTTVNNQAVKNAINKFFQIALPKLIRKKKKLPAPAIRVKTWEGTPQPKLLLHSSSKTGPYYTQTISVELPAIPAVGYYVPTTYVLSVSWGNGKVSGTLRPNGVGKTVVEVKENRLVQPARKVSYAVYSKGSLSSIDLILVFNSALPNQTLVQGENGHEGNKRF</sequence>
<comment type="caution">
    <text evidence="1">The sequence shown here is derived from an EMBL/GenBank/DDBJ whole genome shotgun (WGS) entry which is preliminary data.</text>
</comment>
<evidence type="ECO:0000313" key="1">
    <source>
        <dbReference type="EMBL" id="KAJ3995775.1"/>
    </source>
</evidence>
<gene>
    <name evidence="1" type="ORF">F5050DRAFT_1712623</name>
</gene>
<dbReference type="EMBL" id="MU790639">
    <property type="protein sequence ID" value="KAJ3995775.1"/>
    <property type="molecule type" value="Genomic_DNA"/>
</dbReference>